<comment type="catalytic activity">
    <reaction evidence="2">
        <text>N-terminal N-formyl-L-methionyl-[peptide] + H2O = N-terminal L-methionyl-[peptide] + formate</text>
        <dbReference type="Rhea" id="RHEA:24420"/>
        <dbReference type="Rhea" id="RHEA-COMP:10639"/>
        <dbReference type="Rhea" id="RHEA-COMP:10640"/>
        <dbReference type="ChEBI" id="CHEBI:15377"/>
        <dbReference type="ChEBI" id="CHEBI:15740"/>
        <dbReference type="ChEBI" id="CHEBI:49298"/>
        <dbReference type="ChEBI" id="CHEBI:64731"/>
        <dbReference type="EC" id="3.5.1.88"/>
    </reaction>
</comment>
<evidence type="ECO:0000313" key="4">
    <source>
        <dbReference type="Proteomes" id="UP000186684"/>
    </source>
</evidence>
<dbReference type="GO" id="GO:0046872">
    <property type="term" value="F:metal ion binding"/>
    <property type="evidence" value="ECO:0007669"/>
    <property type="project" value="UniProtKB-KW"/>
</dbReference>
<name>A0A1N7JZ44_9RHOB</name>
<feature type="binding site" evidence="2">
    <location>
        <position position="135"/>
    </location>
    <ligand>
        <name>Fe cation</name>
        <dbReference type="ChEBI" id="CHEBI:24875"/>
    </ligand>
</feature>
<dbReference type="EMBL" id="FTOQ01000001">
    <property type="protein sequence ID" value="SIS54571.1"/>
    <property type="molecule type" value="Genomic_DNA"/>
</dbReference>
<feature type="binding site" evidence="2">
    <location>
        <position position="139"/>
    </location>
    <ligand>
        <name>Fe cation</name>
        <dbReference type="ChEBI" id="CHEBI:24875"/>
    </ligand>
</feature>
<dbReference type="NCBIfam" id="TIGR00079">
    <property type="entry name" value="pept_deformyl"/>
    <property type="match status" value="1"/>
</dbReference>
<dbReference type="RefSeq" id="WP_076444340.1">
    <property type="nucleotide sequence ID" value="NZ_FTOQ01000001.1"/>
</dbReference>
<dbReference type="AlphaFoldDB" id="A0A1N7JZ44"/>
<keyword evidence="2" id="KW-0479">Metal-binding</keyword>
<dbReference type="PANTHER" id="PTHR10458">
    <property type="entry name" value="PEPTIDE DEFORMYLASE"/>
    <property type="match status" value="1"/>
</dbReference>
<dbReference type="InterPro" id="IPR023635">
    <property type="entry name" value="Peptide_deformylase"/>
</dbReference>
<gene>
    <name evidence="2" type="primary">def</name>
    <name evidence="3" type="ORF">SAMN05421759_101331</name>
</gene>
<proteinExistence type="inferred from homology"/>
<dbReference type="PIRSF" id="PIRSF004749">
    <property type="entry name" value="Pep_def"/>
    <property type="match status" value="1"/>
</dbReference>
<keyword evidence="2" id="KW-0648">Protein biosynthesis</keyword>
<feature type="active site" evidence="2">
    <location>
        <position position="136"/>
    </location>
</feature>
<dbReference type="STRING" id="633194.SAMN05421759_101331"/>
<protein>
    <recommendedName>
        <fullName evidence="2">Peptide deformylase</fullName>
        <shortName evidence="2">PDF</shortName>
        <ecNumber evidence="2">3.5.1.88</ecNumber>
    </recommendedName>
    <alternativeName>
        <fullName evidence="2">Polypeptide deformylase</fullName>
    </alternativeName>
</protein>
<sequence>MSKRAILTWPDDRLSTVCAPVSAEDDLETLVTDLFETMYAAPGRGLAAPQIGLLRRVFVMDAGWKDGDMSPRACIDPEITWSSEETARNGEGCLSIPGITVTLERPARVRLAYTTPAGERIETELAGAEALIAQHELDHLDGHVTFDRLSPEARAAALADYAAA</sequence>
<dbReference type="CDD" id="cd00487">
    <property type="entry name" value="Pep_deformylase"/>
    <property type="match status" value="1"/>
</dbReference>
<accession>A0A1N7JZ44</accession>
<keyword evidence="2" id="KW-0378">Hydrolase</keyword>
<comment type="cofactor">
    <cofactor evidence="2">
        <name>Fe(2+)</name>
        <dbReference type="ChEBI" id="CHEBI:29033"/>
    </cofactor>
    <text evidence="2">Binds 1 Fe(2+) ion.</text>
</comment>
<dbReference type="HAMAP" id="MF_00163">
    <property type="entry name" value="Pep_deformylase"/>
    <property type="match status" value="1"/>
</dbReference>
<reference evidence="4" key="1">
    <citation type="submission" date="2017-01" db="EMBL/GenBank/DDBJ databases">
        <authorList>
            <person name="Varghese N."/>
            <person name="Submissions S."/>
        </authorList>
    </citation>
    <scope>NUCLEOTIDE SEQUENCE [LARGE SCALE GENOMIC DNA]</scope>
    <source>
        <strain evidence="4">DSM 29430</strain>
    </source>
</reference>
<dbReference type="Gene3D" id="3.90.45.10">
    <property type="entry name" value="Peptide deformylase"/>
    <property type="match status" value="1"/>
</dbReference>
<dbReference type="NCBIfam" id="NF001159">
    <property type="entry name" value="PRK00150.1-3"/>
    <property type="match status" value="1"/>
</dbReference>
<feature type="binding site" evidence="2">
    <location>
        <position position="93"/>
    </location>
    <ligand>
        <name>Fe cation</name>
        <dbReference type="ChEBI" id="CHEBI:24875"/>
    </ligand>
</feature>
<comment type="similarity">
    <text evidence="1 2">Belongs to the polypeptide deformylase family.</text>
</comment>
<comment type="function">
    <text evidence="2">Removes the formyl group from the N-terminal Met of newly synthesized proteins. Requires at least a dipeptide for an efficient rate of reaction. N-terminal L-methionine is a prerequisite for activity but the enzyme has broad specificity at other positions.</text>
</comment>
<keyword evidence="2" id="KW-0408">Iron</keyword>
<dbReference type="GO" id="GO:0006412">
    <property type="term" value="P:translation"/>
    <property type="evidence" value="ECO:0007669"/>
    <property type="project" value="UniProtKB-UniRule"/>
</dbReference>
<dbReference type="Pfam" id="PF01327">
    <property type="entry name" value="Pep_deformylase"/>
    <property type="match status" value="1"/>
</dbReference>
<dbReference type="InterPro" id="IPR036821">
    <property type="entry name" value="Peptide_deformylase_sf"/>
</dbReference>
<evidence type="ECO:0000313" key="3">
    <source>
        <dbReference type="EMBL" id="SIS54571.1"/>
    </source>
</evidence>
<dbReference type="PRINTS" id="PR01576">
    <property type="entry name" value="PDEFORMYLASE"/>
</dbReference>
<evidence type="ECO:0000256" key="2">
    <source>
        <dbReference type="HAMAP-Rule" id="MF_00163"/>
    </source>
</evidence>
<dbReference type="GO" id="GO:0042586">
    <property type="term" value="F:peptide deformylase activity"/>
    <property type="evidence" value="ECO:0007669"/>
    <property type="project" value="UniProtKB-UniRule"/>
</dbReference>
<dbReference type="EC" id="3.5.1.88" evidence="2"/>
<dbReference type="OrthoDB" id="9804313at2"/>
<keyword evidence="4" id="KW-1185">Reference proteome</keyword>
<dbReference type="Proteomes" id="UP000186684">
    <property type="component" value="Unassembled WGS sequence"/>
</dbReference>
<dbReference type="SUPFAM" id="SSF56420">
    <property type="entry name" value="Peptide deformylase"/>
    <property type="match status" value="1"/>
</dbReference>
<dbReference type="PANTHER" id="PTHR10458:SF22">
    <property type="entry name" value="PEPTIDE DEFORMYLASE"/>
    <property type="match status" value="1"/>
</dbReference>
<evidence type="ECO:0000256" key="1">
    <source>
        <dbReference type="ARBA" id="ARBA00010759"/>
    </source>
</evidence>
<organism evidence="3 4">
    <name type="scientific">Roseivivax lentus</name>
    <dbReference type="NCBI Taxonomy" id="633194"/>
    <lineage>
        <taxon>Bacteria</taxon>
        <taxon>Pseudomonadati</taxon>
        <taxon>Pseudomonadota</taxon>
        <taxon>Alphaproteobacteria</taxon>
        <taxon>Rhodobacterales</taxon>
        <taxon>Roseobacteraceae</taxon>
        <taxon>Roseivivax</taxon>
    </lineage>
</organism>